<dbReference type="OrthoDB" id="8481147at2"/>
<evidence type="ECO:0000256" key="2">
    <source>
        <dbReference type="ARBA" id="ARBA00022448"/>
    </source>
</evidence>
<comment type="caution">
    <text evidence="6">The sequence shown here is derived from an EMBL/GenBank/DDBJ whole genome shotgun (WGS) entry which is preliminary data.</text>
</comment>
<dbReference type="Proteomes" id="UP000266113">
    <property type="component" value="Unassembled WGS sequence"/>
</dbReference>
<comment type="similarity">
    <text evidence="1">Belongs to the ABC transporter superfamily.</text>
</comment>
<dbReference type="SMART" id="SM00382">
    <property type="entry name" value="AAA"/>
    <property type="match status" value="1"/>
</dbReference>
<dbReference type="InterPro" id="IPR050319">
    <property type="entry name" value="ABC_transp_ATP-bind"/>
</dbReference>
<dbReference type="InterPro" id="IPR003593">
    <property type="entry name" value="AAA+_ATPase"/>
</dbReference>
<accession>A0A398DJN1</accession>
<dbReference type="GO" id="GO:0005524">
    <property type="term" value="F:ATP binding"/>
    <property type="evidence" value="ECO:0007669"/>
    <property type="project" value="UniProtKB-KW"/>
</dbReference>
<dbReference type="Gene3D" id="3.40.50.300">
    <property type="entry name" value="P-loop containing nucleotide triphosphate hydrolases"/>
    <property type="match status" value="1"/>
</dbReference>
<gene>
    <name evidence="6" type="ORF">SMC1_09275</name>
</gene>
<name>A0A398DJN1_9BACT</name>
<dbReference type="PANTHER" id="PTHR43776">
    <property type="entry name" value="TRANSPORT ATP-BINDING PROTEIN"/>
    <property type="match status" value="1"/>
</dbReference>
<dbReference type="SUPFAM" id="SSF52540">
    <property type="entry name" value="P-loop containing nucleoside triphosphate hydrolases"/>
    <property type="match status" value="1"/>
</dbReference>
<dbReference type="InterPro" id="IPR013563">
    <property type="entry name" value="Oligopep_ABC_C"/>
</dbReference>
<feature type="domain" description="ABC transporter" evidence="5">
    <location>
        <begin position="15"/>
        <end position="264"/>
    </location>
</feature>
<keyword evidence="3" id="KW-0547">Nucleotide-binding</keyword>
<dbReference type="RefSeq" id="WP_119086489.1">
    <property type="nucleotide sequence ID" value="NZ_QXIY01000043.1"/>
</dbReference>
<evidence type="ECO:0000313" key="6">
    <source>
        <dbReference type="EMBL" id="RIE15876.1"/>
    </source>
</evidence>
<dbReference type="InterPro" id="IPR027417">
    <property type="entry name" value="P-loop_NTPase"/>
</dbReference>
<keyword evidence="7" id="KW-1185">Reference proteome</keyword>
<dbReference type="PANTHER" id="PTHR43776:SF7">
    <property type="entry name" value="D,D-DIPEPTIDE TRANSPORT ATP-BINDING PROTEIN DDPF-RELATED"/>
    <property type="match status" value="1"/>
</dbReference>
<dbReference type="NCBIfam" id="TIGR01727">
    <property type="entry name" value="oligo_HPY"/>
    <property type="match status" value="1"/>
</dbReference>
<proteinExistence type="inferred from homology"/>
<dbReference type="Pfam" id="PF00005">
    <property type="entry name" value="ABC_tran"/>
    <property type="match status" value="1"/>
</dbReference>
<dbReference type="Pfam" id="PF08352">
    <property type="entry name" value="oligo_HPY"/>
    <property type="match status" value="1"/>
</dbReference>
<protein>
    <submittedName>
        <fullName evidence="6">ATP-binding cassette domain-containing protein</fullName>
    </submittedName>
</protein>
<dbReference type="EMBL" id="QXIY01000043">
    <property type="protein sequence ID" value="RIE15876.1"/>
    <property type="molecule type" value="Genomic_DNA"/>
</dbReference>
<organism evidence="6 7">
    <name type="scientific">Candidatus Cryosericum septentrionale</name>
    <dbReference type="NCBI Taxonomy" id="2290913"/>
    <lineage>
        <taxon>Bacteria</taxon>
        <taxon>Pseudomonadati</taxon>
        <taxon>Caldisericota/Cryosericota group</taxon>
        <taxon>Candidatus Cryosericota</taxon>
        <taxon>Candidatus Cryosericia</taxon>
        <taxon>Candidatus Cryosericales</taxon>
        <taxon>Candidatus Cryosericaceae</taxon>
        <taxon>Candidatus Cryosericum</taxon>
    </lineage>
</organism>
<dbReference type="GO" id="GO:0015833">
    <property type="term" value="P:peptide transport"/>
    <property type="evidence" value="ECO:0007669"/>
    <property type="project" value="InterPro"/>
</dbReference>
<dbReference type="AlphaFoldDB" id="A0A398DJN1"/>
<dbReference type="GO" id="GO:0055085">
    <property type="term" value="P:transmembrane transport"/>
    <property type="evidence" value="ECO:0007669"/>
    <property type="project" value="UniProtKB-ARBA"/>
</dbReference>
<evidence type="ECO:0000259" key="5">
    <source>
        <dbReference type="PROSITE" id="PS50893"/>
    </source>
</evidence>
<dbReference type="GO" id="GO:0016887">
    <property type="term" value="F:ATP hydrolysis activity"/>
    <property type="evidence" value="ECO:0007669"/>
    <property type="project" value="InterPro"/>
</dbReference>
<dbReference type="InterPro" id="IPR017871">
    <property type="entry name" value="ABC_transporter-like_CS"/>
</dbReference>
<evidence type="ECO:0000256" key="3">
    <source>
        <dbReference type="ARBA" id="ARBA00022741"/>
    </source>
</evidence>
<dbReference type="PROSITE" id="PS00211">
    <property type="entry name" value="ABC_TRANSPORTER_1"/>
    <property type="match status" value="1"/>
</dbReference>
<evidence type="ECO:0000313" key="7">
    <source>
        <dbReference type="Proteomes" id="UP000266113"/>
    </source>
</evidence>
<sequence length="351" mass="38432">MSGIQSEPSGALLAVRNLVVQFSSTRGFLVRRHVSTVRAVDDISFELQQGEIICLVGESGCGKTTTGRAIVALERPVSGSIVFKGLELVGLGARQSHRVTRHIQMVFQDPYSSLNPRMTVGASVAEPLVIHRVGSPEDRRQRVGELLDAVGLHPESSAQLPHQFSGGQRQRIALARALALNPELLILDEPTSALDVSIQAQILNLLADLREKYSLTYLFISHDLAIVRWLGDRVVVMYLGRIMEVAPSDDLFQTPLHPYTVALLSALPVPDPTVEDQRKRIVLEGEVPSAANIPVGCRFAGRCWLWRELGSPEQCQEMEPELSCVAKDHLVACHYSGEAAVRPFGLDPSVD</sequence>
<keyword evidence="2" id="KW-0813">Transport</keyword>
<evidence type="ECO:0000256" key="1">
    <source>
        <dbReference type="ARBA" id="ARBA00005417"/>
    </source>
</evidence>
<evidence type="ECO:0000256" key="4">
    <source>
        <dbReference type="ARBA" id="ARBA00022840"/>
    </source>
</evidence>
<dbReference type="InterPro" id="IPR003439">
    <property type="entry name" value="ABC_transporter-like_ATP-bd"/>
</dbReference>
<dbReference type="FunFam" id="3.40.50.300:FF:000016">
    <property type="entry name" value="Oligopeptide ABC transporter ATP-binding component"/>
    <property type="match status" value="1"/>
</dbReference>
<dbReference type="PROSITE" id="PS50893">
    <property type="entry name" value="ABC_TRANSPORTER_2"/>
    <property type="match status" value="1"/>
</dbReference>
<dbReference type="CDD" id="cd03257">
    <property type="entry name" value="ABC_NikE_OppD_transporters"/>
    <property type="match status" value="1"/>
</dbReference>
<reference evidence="6 7" key="1">
    <citation type="submission" date="2018-09" db="EMBL/GenBank/DDBJ databases">
        <title>Discovery and Ecogenomic Context for Candidatus Cryosericales, a Global Caldiserica Order Active in Thawing Permafrost.</title>
        <authorList>
            <person name="Martinez M.A."/>
            <person name="Woodcroft B.J."/>
            <person name="Ignacio Espinoza J.C."/>
            <person name="Zayed A."/>
            <person name="Singleton C.M."/>
            <person name="Boyd J."/>
            <person name="Li Y.-F."/>
            <person name="Purvine S."/>
            <person name="Maughan H."/>
            <person name="Hodgkins S.B."/>
            <person name="Anderson D."/>
            <person name="Sederholm M."/>
            <person name="Temperton B."/>
            <person name="Saleska S.R."/>
            <person name="Tyson G.W."/>
            <person name="Rich V.I."/>
        </authorList>
    </citation>
    <scope>NUCLEOTIDE SEQUENCE [LARGE SCALE GENOMIC DNA]</scope>
    <source>
        <strain evidence="6 7">SMC1</strain>
    </source>
</reference>
<keyword evidence="4 6" id="KW-0067">ATP-binding</keyword>